<dbReference type="InterPro" id="IPR043128">
    <property type="entry name" value="Rev_trsase/Diguanyl_cyclase"/>
</dbReference>
<comment type="caution">
    <text evidence="2">The sequence shown here is derived from an EMBL/GenBank/DDBJ whole genome shotgun (WGS) entry which is preliminary data.</text>
</comment>
<gene>
    <name evidence="2" type="ORF">ANN_00128</name>
</gene>
<protein>
    <recommendedName>
        <fullName evidence="1">Reverse transcriptase domain-containing protein</fullName>
    </recommendedName>
</protein>
<keyword evidence="3" id="KW-1185">Reference proteome</keyword>
<proteinExistence type="predicted"/>
<feature type="domain" description="Reverse transcriptase" evidence="1">
    <location>
        <begin position="244"/>
        <end position="340"/>
    </location>
</feature>
<dbReference type="Gene3D" id="3.30.70.270">
    <property type="match status" value="1"/>
</dbReference>
<reference evidence="2 3" key="1">
    <citation type="journal article" date="2022" name="Allergy">
        <title>Genome assembly and annotation of Periplaneta americana reveal a comprehensive cockroach allergen profile.</title>
        <authorList>
            <person name="Wang L."/>
            <person name="Xiong Q."/>
            <person name="Saelim N."/>
            <person name="Wang L."/>
            <person name="Nong W."/>
            <person name="Wan A.T."/>
            <person name="Shi M."/>
            <person name="Liu X."/>
            <person name="Cao Q."/>
            <person name="Hui J.H.L."/>
            <person name="Sookrung N."/>
            <person name="Leung T.F."/>
            <person name="Tungtrongchitr A."/>
            <person name="Tsui S.K.W."/>
        </authorList>
    </citation>
    <scope>NUCLEOTIDE SEQUENCE [LARGE SCALE GENOMIC DNA]</scope>
    <source>
        <strain evidence="2">PWHHKU_190912</strain>
    </source>
</reference>
<evidence type="ECO:0000313" key="3">
    <source>
        <dbReference type="Proteomes" id="UP001148838"/>
    </source>
</evidence>
<name>A0ABQ8TQ37_PERAM</name>
<dbReference type="Pfam" id="PF00078">
    <property type="entry name" value="RVT_1"/>
    <property type="match status" value="1"/>
</dbReference>
<dbReference type="InterPro" id="IPR043502">
    <property type="entry name" value="DNA/RNA_pol_sf"/>
</dbReference>
<dbReference type="PANTHER" id="PTHR47027">
    <property type="entry name" value="REVERSE TRANSCRIPTASE DOMAIN-CONTAINING PROTEIN"/>
    <property type="match status" value="1"/>
</dbReference>
<dbReference type="SUPFAM" id="SSF56672">
    <property type="entry name" value="DNA/RNA polymerases"/>
    <property type="match status" value="1"/>
</dbReference>
<evidence type="ECO:0000313" key="2">
    <source>
        <dbReference type="EMBL" id="KAJ4448737.1"/>
    </source>
</evidence>
<sequence>MAGLCEGGNEPPGSLRDLSMYLDFSESRLVRSEIEQVDSFKYLRCTISSNISCCQEVKRRIAMAKEAFNRKRSIFCGPLEKRTKEETSEVLCVECGTVWGRNMDITRKEEKRIEAFEMWIWRRMERVKWTDRIRNEAVLKRPPAWLSRLRRLPTGLKLRSGAGSIPAWADYLVGFFPRFSPTVSFLLAPHFVLPVRKCWNVRALRKSRSAYEMKTAAGEIKWCGQPLYKEIAPIRQVSASVRVRIGQFQSDAFPIHCGLKQGDALSPLLFNFVLEYAIRKVQDNREGLELNGLHQLLVYADDANMLGENTQTIRENTGILLEASKEIGLEANPEKTKYMIMSRDQNIIRNGNIKIGDYPSQRWKNSNTLEQQ</sequence>
<accession>A0ABQ8TQ37</accession>
<dbReference type="Proteomes" id="UP001148838">
    <property type="component" value="Unassembled WGS sequence"/>
</dbReference>
<dbReference type="EMBL" id="JAJSOF020000003">
    <property type="protein sequence ID" value="KAJ4448737.1"/>
    <property type="molecule type" value="Genomic_DNA"/>
</dbReference>
<dbReference type="InterPro" id="IPR000477">
    <property type="entry name" value="RT_dom"/>
</dbReference>
<dbReference type="PANTHER" id="PTHR47027:SF20">
    <property type="entry name" value="REVERSE TRANSCRIPTASE-LIKE PROTEIN WITH RNA-DIRECTED DNA POLYMERASE DOMAIN"/>
    <property type="match status" value="1"/>
</dbReference>
<evidence type="ECO:0000259" key="1">
    <source>
        <dbReference type="Pfam" id="PF00078"/>
    </source>
</evidence>
<organism evidence="2 3">
    <name type="scientific">Periplaneta americana</name>
    <name type="common">American cockroach</name>
    <name type="synonym">Blatta americana</name>
    <dbReference type="NCBI Taxonomy" id="6978"/>
    <lineage>
        <taxon>Eukaryota</taxon>
        <taxon>Metazoa</taxon>
        <taxon>Ecdysozoa</taxon>
        <taxon>Arthropoda</taxon>
        <taxon>Hexapoda</taxon>
        <taxon>Insecta</taxon>
        <taxon>Pterygota</taxon>
        <taxon>Neoptera</taxon>
        <taxon>Polyneoptera</taxon>
        <taxon>Dictyoptera</taxon>
        <taxon>Blattodea</taxon>
        <taxon>Blattoidea</taxon>
        <taxon>Blattidae</taxon>
        <taxon>Blattinae</taxon>
        <taxon>Periplaneta</taxon>
    </lineage>
</organism>